<dbReference type="PANTHER" id="PTHR47515:SF1">
    <property type="entry name" value="BLR2054 PROTEIN"/>
    <property type="match status" value="1"/>
</dbReference>
<evidence type="ECO:0000259" key="1">
    <source>
        <dbReference type="PROSITE" id="PS50994"/>
    </source>
</evidence>
<dbReference type="InterPro" id="IPR012337">
    <property type="entry name" value="RNaseH-like_sf"/>
</dbReference>
<feature type="domain" description="Integrase catalytic" evidence="1">
    <location>
        <begin position="35"/>
        <end position="122"/>
    </location>
</feature>
<evidence type="ECO:0000313" key="2">
    <source>
        <dbReference type="EMBL" id="PLW78640.1"/>
    </source>
</evidence>
<dbReference type="PROSITE" id="PS50994">
    <property type="entry name" value="INTEGRASE"/>
    <property type="match status" value="1"/>
</dbReference>
<reference evidence="2 3" key="1">
    <citation type="submission" date="2018-01" db="EMBL/GenBank/DDBJ databases">
        <title>The draft genome sequence of Cohaesibacter sp. H1304.</title>
        <authorList>
            <person name="Wang N.-N."/>
            <person name="Du Z.-J."/>
        </authorList>
    </citation>
    <scope>NUCLEOTIDE SEQUENCE [LARGE SCALE GENOMIC DNA]</scope>
    <source>
        <strain evidence="2 3">H1304</strain>
    </source>
</reference>
<dbReference type="Proteomes" id="UP000234881">
    <property type="component" value="Unassembled WGS sequence"/>
</dbReference>
<name>A0A2N5XVX7_9HYPH</name>
<dbReference type="EMBL" id="PKUQ01000002">
    <property type="protein sequence ID" value="PLW78640.1"/>
    <property type="molecule type" value="Genomic_DNA"/>
</dbReference>
<dbReference type="PANTHER" id="PTHR47515">
    <property type="entry name" value="LOW CALCIUM RESPONSE LOCUS PROTEIN T"/>
    <property type="match status" value="1"/>
</dbReference>
<dbReference type="PROSITE" id="PS51257">
    <property type="entry name" value="PROKAR_LIPOPROTEIN"/>
    <property type="match status" value="1"/>
</dbReference>
<sequence length="122" mass="13599">MCRCLDYQILPPLGGASLACRSTGGRKRALGTRKPIVVPDRVNELWSLDFASDAFTDSRRFRVLAVIDDFSRECLALVADTSLSGYRVARELDELIKQRGKPKTIVSDNGTEFTSMAILKWC</sequence>
<dbReference type="Pfam" id="PF00665">
    <property type="entry name" value="rve"/>
    <property type="match status" value="1"/>
</dbReference>
<comment type="caution">
    <text evidence="2">The sequence shown here is derived from an EMBL/GenBank/DDBJ whole genome shotgun (WGS) entry which is preliminary data.</text>
</comment>
<dbReference type="InterPro" id="IPR001584">
    <property type="entry name" value="Integrase_cat-core"/>
</dbReference>
<dbReference type="SUPFAM" id="SSF53098">
    <property type="entry name" value="Ribonuclease H-like"/>
    <property type="match status" value="1"/>
</dbReference>
<proteinExistence type="predicted"/>
<dbReference type="Gene3D" id="3.30.420.10">
    <property type="entry name" value="Ribonuclease H-like superfamily/Ribonuclease H"/>
    <property type="match status" value="1"/>
</dbReference>
<keyword evidence="3" id="KW-1185">Reference proteome</keyword>
<dbReference type="GO" id="GO:0003676">
    <property type="term" value="F:nucleic acid binding"/>
    <property type="evidence" value="ECO:0007669"/>
    <property type="project" value="InterPro"/>
</dbReference>
<dbReference type="GO" id="GO:0015074">
    <property type="term" value="P:DNA integration"/>
    <property type="evidence" value="ECO:0007669"/>
    <property type="project" value="InterPro"/>
</dbReference>
<evidence type="ECO:0000313" key="3">
    <source>
        <dbReference type="Proteomes" id="UP000234881"/>
    </source>
</evidence>
<dbReference type="OrthoDB" id="9809060at2"/>
<dbReference type="InterPro" id="IPR036397">
    <property type="entry name" value="RNaseH_sf"/>
</dbReference>
<gene>
    <name evidence="2" type="ORF">C0081_03395</name>
</gene>
<accession>A0A2N5XVX7</accession>
<protein>
    <recommendedName>
        <fullName evidence="1">Integrase catalytic domain-containing protein</fullName>
    </recommendedName>
</protein>
<dbReference type="AlphaFoldDB" id="A0A2N5XVX7"/>
<organism evidence="2 3">
    <name type="scientific">Cohaesibacter celericrescens</name>
    <dbReference type="NCBI Taxonomy" id="2067669"/>
    <lineage>
        <taxon>Bacteria</taxon>
        <taxon>Pseudomonadati</taxon>
        <taxon>Pseudomonadota</taxon>
        <taxon>Alphaproteobacteria</taxon>
        <taxon>Hyphomicrobiales</taxon>
        <taxon>Cohaesibacteraceae</taxon>
    </lineage>
</organism>